<dbReference type="GO" id="GO:0006357">
    <property type="term" value="P:regulation of transcription by RNA polymerase II"/>
    <property type="evidence" value="ECO:0007669"/>
    <property type="project" value="InterPro"/>
</dbReference>
<dbReference type="GeneID" id="111126917"/>
<feature type="compositionally biased region" description="Polar residues" evidence="1">
    <location>
        <begin position="239"/>
        <end position="274"/>
    </location>
</feature>
<dbReference type="RefSeq" id="XP_022327563.1">
    <property type="nucleotide sequence ID" value="XM_022471855.1"/>
</dbReference>
<dbReference type="OrthoDB" id="5982138at2759"/>
<keyword evidence="3" id="KW-1185">Reference proteome</keyword>
<dbReference type="PANTHER" id="PTHR18834:SF2">
    <property type="entry name" value="STEROID RECEPTOR RNA ACTIVATOR 1"/>
    <property type="match status" value="1"/>
</dbReference>
<feature type="compositionally biased region" description="Polar residues" evidence="1">
    <location>
        <begin position="53"/>
        <end position="62"/>
    </location>
</feature>
<dbReference type="KEGG" id="cvn:111126917"/>
<feature type="region of interest" description="Disordered" evidence="1">
    <location>
        <begin position="43"/>
        <end position="66"/>
    </location>
</feature>
<dbReference type="Gene3D" id="1.20.940.10">
    <property type="entry name" value="Functional domain of the splicing factor Prp18"/>
    <property type="match status" value="1"/>
</dbReference>
<protein>
    <submittedName>
        <fullName evidence="4">Steroid receptor RNA activator 1-like</fullName>
    </submittedName>
</protein>
<dbReference type="GO" id="GO:0003713">
    <property type="term" value="F:transcription coactivator activity"/>
    <property type="evidence" value="ECO:0007669"/>
    <property type="project" value="InterPro"/>
</dbReference>
<dbReference type="Pfam" id="PF07304">
    <property type="entry name" value="SRA1"/>
    <property type="match status" value="1"/>
</dbReference>
<dbReference type="GO" id="GO:0005634">
    <property type="term" value="C:nucleus"/>
    <property type="evidence" value="ECO:0007669"/>
    <property type="project" value="TreeGrafter"/>
</dbReference>
<evidence type="ECO:0000256" key="1">
    <source>
        <dbReference type="SAM" id="MobiDB-lite"/>
    </source>
</evidence>
<feature type="compositionally biased region" description="Low complexity" evidence="1">
    <location>
        <begin position="275"/>
        <end position="294"/>
    </location>
</feature>
<feature type="region of interest" description="Disordered" evidence="1">
    <location>
        <begin position="239"/>
        <end position="294"/>
    </location>
</feature>
<evidence type="ECO:0000259" key="2">
    <source>
        <dbReference type="Pfam" id="PF07304"/>
    </source>
</evidence>
<reference evidence="4" key="1">
    <citation type="submission" date="2025-08" db="UniProtKB">
        <authorList>
            <consortium name="RefSeq"/>
        </authorList>
    </citation>
    <scope>IDENTIFICATION</scope>
    <source>
        <tissue evidence="4">Whole sample</tissue>
    </source>
</reference>
<feature type="domain" description="SRA1/Sec31" evidence="2">
    <location>
        <begin position="104"/>
        <end position="236"/>
    </location>
</feature>
<dbReference type="PANTHER" id="PTHR18834">
    <property type="entry name" value="STEROID RECEPTOR RNA ACTIVATOR 1"/>
    <property type="match status" value="1"/>
</dbReference>
<dbReference type="InterPro" id="IPR009917">
    <property type="entry name" value="SRA1/Sec31"/>
</dbReference>
<accession>A0A8B8DI55</accession>
<sequence length="294" mass="31863">MAAPRPGNTERGWNDPPVFDYQSSSVLQSVHKRTNLNKRVAYPLSHDKEHGNCETTGATFDPSNGPPLFVPGPPVTDPPVQLLPPVPTTSAPTPVPLLVPGMVVVPSPSPVDSQCSRQGYASMEEAVRGLNLQSPDQLVDYITSSLHQGLDQVKSSLSERSYDDVKKKIQTFKESWDKLSPPVKCGMSNLADGLRKSNFEAAWSVHQNLMVDYTAEVNAWMVGIKKVVHELRNLPNSIPQLNEDTEVTGPNESPVNSLETATDTVVHNAPGNQNTDDSSPADTQTDTSTDTAKS</sequence>
<evidence type="ECO:0000313" key="3">
    <source>
        <dbReference type="Proteomes" id="UP000694844"/>
    </source>
</evidence>
<dbReference type="InterPro" id="IPR040243">
    <property type="entry name" value="Steroid_recept_RNA_1"/>
</dbReference>
<proteinExistence type="predicted"/>
<organism evidence="3 4">
    <name type="scientific">Crassostrea virginica</name>
    <name type="common">Eastern oyster</name>
    <dbReference type="NCBI Taxonomy" id="6565"/>
    <lineage>
        <taxon>Eukaryota</taxon>
        <taxon>Metazoa</taxon>
        <taxon>Spiralia</taxon>
        <taxon>Lophotrochozoa</taxon>
        <taxon>Mollusca</taxon>
        <taxon>Bivalvia</taxon>
        <taxon>Autobranchia</taxon>
        <taxon>Pteriomorphia</taxon>
        <taxon>Ostreida</taxon>
        <taxon>Ostreoidea</taxon>
        <taxon>Ostreidae</taxon>
        <taxon>Crassostrea</taxon>
    </lineage>
</organism>
<dbReference type="AlphaFoldDB" id="A0A8B8DI55"/>
<evidence type="ECO:0000313" key="4">
    <source>
        <dbReference type="RefSeq" id="XP_022327563.1"/>
    </source>
</evidence>
<dbReference type="Proteomes" id="UP000694844">
    <property type="component" value="Chromosome 3"/>
</dbReference>
<gene>
    <name evidence="4" type="primary">LOC111126917</name>
</gene>
<name>A0A8B8DI55_CRAVI</name>